<evidence type="ECO:0000256" key="1">
    <source>
        <dbReference type="SAM" id="MobiDB-lite"/>
    </source>
</evidence>
<accession>A0ABU6ZWT7</accession>
<feature type="compositionally biased region" description="Polar residues" evidence="1">
    <location>
        <begin position="19"/>
        <end position="36"/>
    </location>
</feature>
<feature type="compositionally biased region" description="Basic and acidic residues" evidence="1">
    <location>
        <begin position="127"/>
        <end position="146"/>
    </location>
</feature>
<proteinExistence type="predicted"/>
<gene>
    <name evidence="2" type="ORF">PIB30_101047</name>
</gene>
<dbReference type="PANTHER" id="PTHR37187:SF7">
    <property type="entry name" value="EXPRESSED PROTEIN"/>
    <property type="match status" value="1"/>
</dbReference>
<keyword evidence="3" id="KW-1185">Reference proteome</keyword>
<feature type="region of interest" description="Disordered" evidence="1">
    <location>
        <begin position="1"/>
        <end position="53"/>
    </location>
</feature>
<evidence type="ECO:0000313" key="2">
    <source>
        <dbReference type="EMBL" id="MED6226186.1"/>
    </source>
</evidence>
<feature type="compositionally biased region" description="Polar residues" evidence="1">
    <location>
        <begin position="158"/>
        <end position="173"/>
    </location>
</feature>
<reference evidence="2 3" key="1">
    <citation type="journal article" date="2023" name="Plants (Basel)">
        <title>Bridging the Gap: Combining Genomics and Transcriptomics Approaches to Understand Stylosanthes scabra, an Orphan Legume from the Brazilian Caatinga.</title>
        <authorList>
            <person name="Ferreira-Neto J.R.C."/>
            <person name="da Silva M.D."/>
            <person name="Binneck E."/>
            <person name="de Melo N.F."/>
            <person name="da Silva R.H."/>
            <person name="de Melo A.L.T.M."/>
            <person name="Pandolfi V."/>
            <person name="Bustamante F.O."/>
            <person name="Brasileiro-Vidal A.C."/>
            <person name="Benko-Iseppon A.M."/>
        </authorList>
    </citation>
    <scope>NUCLEOTIDE SEQUENCE [LARGE SCALE GENOMIC DNA]</scope>
    <source>
        <tissue evidence="2">Leaves</tissue>
    </source>
</reference>
<feature type="compositionally biased region" description="Basic residues" evidence="1">
    <location>
        <begin position="1"/>
        <end position="16"/>
    </location>
</feature>
<feature type="compositionally biased region" description="Basic and acidic residues" evidence="1">
    <location>
        <begin position="94"/>
        <end position="117"/>
    </location>
</feature>
<dbReference type="EMBL" id="JASCZI010274760">
    <property type="protein sequence ID" value="MED6226186.1"/>
    <property type="molecule type" value="Genomic_DNA"/>
</dbReference>
<feature type="compositionally biased region" description="Basic and acidic residues" evidence="1">
    <location>
        <begin position="204"/>
        <end position="220"/>
    </location>
</feature>
<name>A0ABU6ZWT7_9FABA</name>
<evidence type="ECO:0000313" key="3">
    <source>
        <dbReference type="Proteomes" id="UP001341840"/>
    </source>
</evidence>
<feature type="compositionally biased region" description="Basic and acidic residues" evidence="1">
    <location>
        <begin position="181"/>
        <end position="192"/>
    </location>
</feature>
<feature type="region of interest" description="Disordered" evidence="1">
    <location>
        <begin position="94"/>
        <end position="303"/>
    </location>
</feature>
<organism evidence="2 3">
    <name type="scientific">Stylosanthes scabra</name>
    <dbReference type="NCBI Taxonomy" id="79078"/>
    <lineage>
        <taxon>Eukaryota</taxon>
        <taxon>Viridiplantae</taxon>
        <taxon>Streptophyta</taxon>
        <taxon>Embryophyta</taxon>
        <taxon>Tracheophyta</taxon>
        <taxon>Spermatophyta</taxon>
        <taxon>Magnoliopsida</taxon>
        <taxon>eudicotyledons</taxon>
        <taxon>Gunneridae</taxon>
        <taxon>Pentapetalae</taxon>
        <taxon>rosids</taxon>
        <taxon>fabids</taxon>
        <taxon>Fabales</taxon>
        <taxon>Fabaceae</taxon>
        <taxon>Papilionoideae</taxon>
        <taxon>50 kb inversion clade</taxon>
        <taxon>dalbergioids sensu lato</taxon>
        <taxon>Dalbergieae</taxon>
        <taxon>Pterocarpus clade</taxon>
        <taxon>Stylosanthes</taxon>
    </lineage>
</organism>
<dbReference type="Proteomes" id="UP001341840">
    <property type="component" value="Unassembled WGS sequence"/>
</dbReference>
<sequence>MPAATSRRKKHNKFKKNNSSLTKTNHHSSPTVQPFQGSCDLKPLKEEDQGPLELEPYVVVEQKKNNNNIKEDSFSVGAAFDSYHNSTMEEHLNGDLKEEETHQNVEESLAKEDKEEVVVVAAADDVSDTKDEQEIVPKEENSEHVSDSVLDESFEHAVSSSPNDELNDNNALASETVESEFEPKEEQEKVLEDNNDPSLVLENEDSREPEEVVEKDVKVLEEEENVMPSNVTEDVVSSEETTLNTDVPKPDENENKVPSPIPIPTTTTEEEEVAKGSERSLVPPKESSKEESFQPLPNVPNAETTTVIVQKEVQVPNSTQNQGIVSVVPRQHTSWSSCCGIFEVLRRGGDR</sequence>
<dbReference type="PANTHER" id="PTHR37187">
    <property type="entry name" value="EXPRESSED PROTEIN"/>
    <property type="match status" value="1"/>
</dbReference>
<comment type="caution">
    <text evidence="2">The sequence shown here is derived from an EMBL/GenBank/DDBJ whole genome shotgun (WGS) entry which is preliminary data.</text>
</comment>
<protein>
    <submittedName>
        <fullName evidence="2">Uncharacterized protein</fullName>
    </submittedName>
</protein>